<dbReference type="Proteomes" id="UP001327560">
    <property type="component" value="Chromosome 7"/>
</dbReference>
<evidence type="ECO:0000256" key="1">
    <source>
        <dbReference type="SAM" id="MobiDB-lite"/>
    </source>
</evidence>
<dbReference type="PANTHER" id="PTHR46872">
    <property type="entry name" value="DNA BINDING PROTEIN"/>
    <property type="match status" value="1"/>
</dbReference>
<sequence length="463" mass="52226">MAGLSFCDDGVAIDPLLMPGCSSSHALADGEEGDKQEAKEVIRGFFFHRIPSGAALSSRPTTPEFHQFFPAPSPESRLPDAVDPSSFPADDRRVYDEVVGVSGERIASCKGEEGLDVDESPPGSRRMARAELEVVLSWLRGTAIDPRDRTRTVAKEEWLETQALRARETLFRTLDDATKKSEFPVPPPPEKKQKAGKISSEGSQKKNGGKLGCVGMLNQPKRRSERIAQNANENIGHLRTRRKRIGLGPIFQADVPDWTCAPSETDLSIYKEDPDTLRWLGLKIWPAEESNDMKVSKDVIGEGRLNCCDCFSPGSIVCIRSHVSEARLKLKVDLGQAFFHWGFDDMGEEVSKLWTNEEQIRFDALKRLDNESGYRTFWQTAPTYFSSKRRRDLISYYFNVFLLRRISNQSILTPEYINSDEDDHDEDDENNEEAKKTRRVTIKKRAKVAMNHSPGFPDVNRVN</sequence>
<name>A0AAQ3KXR8_9LILI</name>
<feature type="region of interest" description="Disordered" evidence="1">
    <location>
        <begin position="177"/>
        <end position="213"/>
    </location>
</feature>
<feature type="region of interest" description="Disordered" evidence="1">
    <location>
        <begin position="417"/>
        <end position="442"/>
    </location>
</feature>
<gene>
    <name evidence="2" type="ORF">Cni_G23744</name>
</gene>
<proteinExistence type="predicted"/>
<accession>A0AAQ3KXR8</accession>
<dbReference type="PANTHER" id="PTHR46872:SF10">
    <property type="entry name" value="MYB-LIKE DOMAIN-CONTAINING PROTEIN"/>
    <property type="match status" value="1"/>
</dbReference>
<reference evidence="2 3" key="1">
    <citation type="submission" date="2023-10" db="EMBL/GenBank/DDBJ databases">
        <title>Chromosome-scale genome assembly provides insights into flower coloration mechanisms of Canna indica.</title>
        <authorList>
            <person name="Li C."/>
        </authorList>
    </citation>
    <scope>NUCLEOTIDE SEQUENCE [LARGE SCALE GENOMIC DNA]</scope>
    <source>
        <tissue evidence="2">Flower</tissue>
    </source>
</reference>
<dbReference type="EMBL" id="CP136896">
    <property type="protein sequence ID" value="WOL14963.1"/>
    <property type="molecule type" value="Genomic_DNA"/>
</dbReference>
<feature type="compositionally biased region" description="Acidic residues" evidence="1">
    <location>
        <begin position="418"/>
        <end position="431"/>
    </location>
</feature>
<evidence type="ECO:0000313" key="2">
    <source>
        <dbReference type="EMBL" id="WOL14963.1"/>
    </source>
</evidence>
<organism evidence="2 3">
    <name type="scientific">Canna indica</name>
    <name type="common">Indian-shot</name>
    <dbReference type="NCBI Taxonomy" id="4628"/>
    <lineage>
        <taxon>Eukaryota</taxon>
        <taxon>Viridiplantae</taxon>
        <taxon>Streptophyta</taxon>
        <taxon>Embryophyta</taxon>
        <taxon>Tracheophyta</taxon>
        <taxon>Spermatophyta</taxon>
        <taxon>Magnoliopsida</taxon>
        <taxon>Liliopsida</taxon>
        <taxon>Zingiberales</taxon>
        <taxon>Cannaceae</taxon>
        <taxon>Canna</taxon>
    </lineage>
</organism>
<protein>
    <submittedName>
        <fullName evidence="2">Uncharacterized protein</fullName>
    </submittedName>
</protein>
<keyword evidence="3" id="KW-1185">Reference proteome</keyword>
<evidence type="ECO:0000313" key="3">
    <source>
        <dbReference type="Proteomes" id="UP001327560"/>
    </source>
</evidence>
<dbReference type="AlphaFoldDB" id="A0AAQ3KXR8"/>